<proteinExistence type="predicted"/>
<organism evidence="1">
    <name type="scientific">Lepeophtheirus salmonis</name>
    <name type="common">Salmon louse</name>
    <name type="synonym">Caligus salmonis</name>
    <dbReference type="NCBI Taxonomy" id="72036"/>
    <lineage>
        <taxon>Eukaryota</taxon>
        <taxon>Metazoa</taxon>
        <taxon>Ecdysozoa</taxon>
        <taxon>Arthropoda</taxon>
        <taxon>Crustacea</taxon>
        <taxon>Multicrustacea</taxon>
        <taxon>Hexanauplia</taxon>
        <taxon>Copepoda</taxon>
        <taxon>Siphonostomatoida</taxon>
        <taxon>Caligidae</taxon>
        <taxon>Lepeophtheirus</taxon>
    </lineage>
</organism>
<name>A0A0K2UVP8_LEPSM</name>
<protein>
    <submittedName>
        <fullName evidence="1">Uncharacterized protein</fullName>
    </submittedName>
</protein>
<dbReference type="EMBL" id="HACA01024794">
    <property type="protein sequence ID" value="CDW42155.1"/>
    <property type="molecule type" value="Transcribed_RNA"/>
</dbReference>
<evidence type="ECO:0000313" key="1">
    <source>
        <dbReference type="EMBL" id="CDW42155.1"/>
    </source>
</evidence>
<reference evidence="1" key="1">
    <citation type="submission" date="2014-05" db="EMBL/GenBank/DDBJ databases">
        <authorList>
            <person name="Chronopoulou M."/>
        </authorList>
    </citation>
    <scope>NUCLEOTIDE SEQUENCE</scope>
    <source>
        <tissue evidence="1">Whole organism</tissue>
    </source>
</reference>
<accession>A0A0K2UVP8</accession>
<sequence>MVNKRRKKAETLLDFLDNKHSSNKKNCVLFPEKK</sequence>
<dbReference type="AlphaFoldDB" id="A0A0K2UVP8"/>